<organism evidence="3 4">
    <name type="scientific">Corynebacterium yudongzhengii</name>
    <dbReference type="NCBI Taxonomy" id="2080740"/>
    <lineage>
        <taxon>Bacteria</taxon>
        <taxon>Bacillati</taxon>
        <taxon>Actinomycetota</taxon>
        <taxon>Actinomycetes</taxon>
        <taxon>Mycobacteriales</taxon>
        <taxon>Corynebacteriaceae</taxon>
        <taxon>Corynebacterium</taxon>
    </lineage>
</organism>
<dbReference type="Gene3D" id="3.10.450.30">
    <property type="entry name" value="Microbial ribonucleases"/>
    <property type="match status" value="1"/>
</dbReference>
<dbReference type="Proteomes" id="UP000244989">
    <property type="component" value="Unassembled WGS sequence"/>
</dbReference>
<dbReference type="OrthoDB" id="5326845at2"/>
<sequence length="147" mass="15666">MTDSSSRGRKGPTAVASVAGLLLAAGAAYLGLYGFDSFGGSGGVASGSDTCAMETLPDEAHDTAADIQAGGPYQFPENDNTRFGNYEGVLPDEELGYYREYTVVTPGLDHRGERRIVTGGGTETDPEVWYYTDDHYESFCEIPDAET</sequence>
<proteinExistence type="predicted"/>
<comment type="caution">
    <text evidence="3">The sequence shown here is derived from an EMBL/GenBank/DDBJ whole genome shotgun (WGS) entry which is preliminary data.</text>
</comment>
<dbReference type="GO" id="GO:0016787">
    <property type="term" value="F:hydrolase activity"/>
    <property type="evidence" value="ECO:0007669"/>
    <property type="project" value="UniProtKB-KW"/>
</dbReference>
<dbReference type="AlphaFoldDB" id="A0A2U1T7T0"/>
<dbReference type="GO" id="GO:0003723">
    <property type="term" value="F:RNA binding"/>
    <property type="evidence" value="ECO:0007669"/>
    <property type="project" value="InterPro"/>
</dbReference>
<gene>
    <name evidence="3" type="ORF">DF222_05060</name>
</gene>
<evidence type="ECO:0000256" key="1">
    <source>
        <dbReference type="ARBA" id="ARBA00022722"/>
    </source>
</evidence>
<evidence type="ECO:0000256" key="2">
    <source>
        <dbReference type="ARBA" id="ARBA00022801"/>
    </source>
</evidence>
<dbReference type="SUPFAM" id="SSF53933">
    <property type="entry name" value="Microbial ribonucleases"/>
    <property type="match status" value="1"/>
</dbReference>
<dbReference type="InterPro" id="IPR016191">
    <property type="entry name" value="Ribonuclease/ribotoxin"/>
</dbReference>
<protein>
    <submittedName>
        <fullName evidence="3">Ribonuclease</fullName>
    </submittedName>
</protein>
<keyword evidence="1" id="KW-0540">Nuclease</keyword>
<dbReference type="Pfam" id="PF00545">
    <property type="entry name" value="Ribonuclease"/>
    <property type="match status" value="1"/>
</dbReference>
<evidence type="ECO:0000313" key="4">
    <source>
        <dbReference type="Proteomes" id="UP000244989"/>
    </source>
</evidence>
<evidence type="ECO:0000313" key="3">
    <source>
        <dbReference type="EMBL" id="PWC01948.1"/>
    </source>
</evidence>
<dbReference type="EMBL" id="QEEZ01000007">
    <property type="protein sequence ID" value="PWC01948.1"/>
    <property type="molecule type" value="Genomic_DNA"/>
</dbReference>
<keyword evidence="2" id="KW-0378">Hydrolase</keyword>
<name>A0A2U1T7T0_9CORY</name>
<dbReference type="RefSeq" id="WP_108431099.1">
    <property type="nucleotide sequence ID" value="NZ_CP026947.1"/>
</dbReference>
<accession>A0A2U1T7T0</accession>
<dbReference type="InterPro" id="IPR000026">
    <property type="entry name" value="N1-like"/>
</dbReference>
<dbReference type="KEGG" id="cyz:C3B44_03185"/>
<reference evidence="4" key="1">
    <citation type="submission" date="2018-04" db="EMBL/GenBank/DDBJ databases">
        <authorList>
            <person name="Liu S."/>
            <person name="Wang Z."/>
            <person name="Li J."/>
        </authorList>
    </citation>
    <scope>NUCLEOTIDE SEQUENCE [LARGE SCALE GENOMIC DNA]</scope>
    <source>
        <strain evidence="4">2189</strain>
    </source>
</reference>
<keyword evidence="4" id="KW-1185">Reference proteome</keyword>
<dbReference type="GO" id="GO:0004521">
    <property type="term" value="F:RNA endonuclease activity"/>
    <property type="evidence" value="ECO:0007669"/>
    <property type="project" value="InterPro"/>
</dbReference>